<reference evidence="2 3" key="1">
    <citation type="journal article" date="2019" name="Mol. Ecol. Resour.">
        <title>Improving Illumina assemblies with Hi-C and long reads: an example with the North African dromedary.</title>
        <authorList>
            <person name="Elbers J.P."/>
            <person name="Rogers M.F."/>
            <person name="Perelman P.L."/>
            <person name="Proskuryakova A.A."/>
            <person name="Serdyukova N.A."/>
            <person name="Johnson W.E."/>
            <person name="Horin P."/>
            <person name="Corander J."/>
            <person name="Murphy D."/>
            <person name="Burger P.A."/>
        </authorList>
    </citation>
    <scope>NUCLEOTIDE SEQUENCE [LARGE SCALE GENOMIC DNA]</scope>
    <source>
        <strain evidence="2">Drom800</strain>
        <tissue evidence="2">Blood</tissue>
    </source>
</reference>
<keyword evidence="3" id="KW-1185">Reference proteome</keyword>
<feature type="compositionally biased region" description="Polar residues" evidence="1">
    <location>
        <begin position="86"/>
        <end position="95"/>
    </location>
</feature>
<evidence type="ECO:0000313" key="3">
    <source>
        <dbReference type="Proteomes" id="UP000299084"/>
    </source>
</evidence>
<organism evidence="2 3">
    <name type="scientific">Camelus dromedarius</name>
    <name type="common">Dromedary</name>
    <name type="synonym">Arabian camel</name>
    <dbReference type="NCBI Taxonomy" id="9838"/>
    <lineage>
        <taxon>Eukaryota</taxon>
        <taxon>Metazoa</taxon>
        <taxon>Chordata</taxon>
        <taxon>Craniata</taxon>
        <taxon>Vertebrata</taxon>
        <taxon>Euteleostomi</taxon>
        <taxon>Mammalia</taxon>
        <taxon>Eutheria</taxon>
        <taxon>Laurasiatheria</taxon>
        <taxon>Artiodactyla</taxon>
        <taxon>Tylopoda</taxon>
        <taxon>Camelidae</taxon>
        <taxon>Camelus</taxon>
    </lineage>
</organism>
<evidence type="ECO:0000256" key="1">
    <source>
        <dbReference type="SAM" id="MobiDB-lite"/>
    </source>
</evidence>
<name>A0A5N4DS10_CAMDR</name>
<gene>
    <name evidence="2" type="ORF">Cadr_000012115</name>
</gene>
<accession>A0A5N4DS10</accession>
<proteinExistence type="predicted"/>
<feature type="region of interest" description="Disordered" evidence="1">
    <location>
        <begin position="84"/>
        <end position="104"/>
    </location>
</feature>
<sequence>MNRLGQTEGKVHATKKGILLKEARSGAPEEVAVDLQHHVLVQASLGRVQLLPLLPAEVHGHMDAARAEGDFPLRLVVSPVVRLGTTAETRASQTPSPRPTFSRL</sequence>
<protein>
    <submittedName>
        <fullName evidence="2">Uncharacterized protein</fullName>
    </submittedName>
</protein>
<dbReference type="EMBL" id="JWIN03000009">
    <property type="protein sequence ID" value="KAB1273754.1"/>
    <property type="molecule type" value="Genomic_DNA"/>
</dbReference>
<dbReference type="AlphaFoldDB" id="A0A5N4DS10"/>
<evidence type="ECO:0000313" key="2">
    <source>
        <dbReference type="EMBL" id="KAB1273754.1"/>
    </source>
</evidence>
<comment type="caution">
    <text evidence="2">The sequence shown here is derived from an EMBL/GenBank/DDBJ whole genome shotgun (WGS) entry which is preliminary data.</text>
</comment>
<dbReference type="Proteomes" id="UP000299084">
    <property type="component" value="Unassembled WGS sequence"/>
</dbReference>